<dbReference type="RefSeq" id="WP_063998393.1">
    <property type="nucleotide sequence ID" value="NZ_VOAP01000021.1"/>
</dbReference>
<dbReference type="AlphaFoldDB" id="A0A562XAB5"/>
<name>A0A562XAB5_CAMHY</name>
<dbReference type="EMBL" id="VOAP01000021">
    <property type="protein sequence ID" value="TWO19080.1"/>
    <property type="molecule type" value="Genomic_DNA"/>
</dbReference>
<organism evidence="1 2">
    <name type="scientific">Campylobacter hyointestinalis</name>
    <dbReference type="NCBI Taxonomy" id="198"/>
    <lineage>
        <taxon>Bacteria</taxon>
        <taxon>Pseudomonadati</taxon>
        <taxon>Campylobacterota</taxon>
        <taxon>Epsilonproteobacteria</taxon>
        <taxon>Campylobacterales</taxon>
        <taxon>Campylobacteraceae</taxon>
        <taxon>Campylobacter</taxon>
    </lineage>
</organism>
<accession>A0A562XAB5</accession>
<keyword evidence="1" id="KW-0238">DNA-binding</keyword>
<evidence type="ECO:0000313" key="2">
    <source>
        <dbReference type="Proteomes" id="UP000321812"/>
    </source>
</evidence>
<comment type="caution">
    <text evidence="1">The sequence shown here is derived from an EMBL/GenBank/DDBJ whole genome shotgun (WGS) entry which is preliminary data.</text>
</comment>
<dbReference type="Proteomes" id="UP000321812">
    <property type="component" value="Unassembled WGS sequence"/>
</dbReference>
<protein>
    <submittedName>
        <fullName evidence="1">DNA-binding protein</fullName>
    </submittedName>
</protein>
<gene>
    <name evidence="1" type="ORF">YZ82_07435</name>
</gene>
<reference evidence="1 2" key="1">
    <citation type="submission" date="2019-07" db="EMBL/GenBank/DDBJ databases">
        <title>Rapid identification of Enteric Bacteria from Whole Genome Sequences (WGS) using Average Nucleotide Identity (ANI).</title>
        <authorList>
            <person name="Lane C."/>
        </authorList>
    </citation>
    <scope>NUCLEOTIDE SEQUENCE [LARGE SCALE GENOMIC DNA]</scope>
    <source>
        <strain evidence="1 2">D2411</strain>
    </source>
</reference>
<evidence type="ECO:0000313" key="1">
    <source>
        <dbReference type="EMBL" id="TWO19080.1"/>
    </source>
</evidence>
<dbReference type="GO" id="GO:0003677">
    <property type="term" value="F:DNA binding"/>
    <property type="evidence" value="ECO:0007669"/>
    <property type="project" value="UniProtKB-KW"/>
</dbReference>
<sequence>MNAIQTLADGWLSPSDLQEQYAISKPAQAILRLKKRQESDRFPLPFTKIGKRILYKREQIENWLLANQNGNI</sequence>
<proteinExistence type="predicted"/>